<protein>
    <submittedName>
        <fullName evidence="8">Integrase</fullName>
    </submittedName>
</protein>
<evidence type="ECO:0000256" key="5">
    <source>
        <dbReference type="PROSITE-ProRule" id="PRU01248"/>
    </source>
</evidence>
<feature type="domain" description="Core-binding (CB)" evidence="7">
    <location>
        <begin position="7"/>
        <end position="88"/>
    </location>
</feature>
<keyword evidence="9" id="KW-1185">Reference proteome</keyword>
<accession>A0A4Y8ZS68</accession>
<dbReference type="PROSITE" id="PS51900">
    <property type="entry name" value="CB"/>
    <property type="match status" value="1"/>
</dbReference>
<dbReference type="Pfam" id="PF13495">
    <property type="entry name" value="Phage_int_SAM_4"/>
    <property type="match status" value="1"/>
</dbReference>
<evidence type="ECO:0000256" key="4">
    <source>
        <dbReference type="ARBA" id="ARBA00023172"/>
    </source>
</evidence>
<comment type="similarity">
    <text evidence="1">Belongs to the 'phage' integrase family.</text>
</comment>
<dbReference type="PROSITE" id="PS51898">
    <property type="entry name" value="TYR_RECOMBINASE"/>
    <property type="match status" value="1"/>
</dbReference>
<dbReference type="Gene3D" id="1.10.150.130">
    <property type="match status" value="1"/>
</dbReference>
<dbReference type="Gene3D" id="1.10.443.10">
    <property type="entry name" value="Intergrase catalytic core"/>
    <property type="match status" value="1"/>
</dbReference>
<name>A0A4Y8ZS68_9SPHN</name>
<dbReference type="AlphaFoldDB" id="A0A4Y8ZS68"/>
<evidence type="ECO:0000256" key="1">
    <source>
        <dbReference type="ARBA" id="ARBA00008857"/>
    </source>
</evidence>
<dbReference type="PANTHER" id="PTHR30349">
    <property type="entry name" value="PHAGE INTEGRASE-RELATED"/>
    <property type="match status" value="1"/>
</dbReference>
<dbReference type="InterPro" id="IPR011010">
    <property type="entry name" value="DNA_brk_join_enz"/>
</dbReference>
<dbReference type="InterPro" id="IPR050090">
    <property type="entry name" value="Tyrosine_recombinase_XerCD"/>
</dbReference>
<dbReference type="InterPro" id="IPR044068">
    <property type="entry name" value="CB"/>
</dbReference>
<organism evidence="8 9">
    <name type="scientific">Sphingomonas parva</name>
    <dbReference type="NCBI Taxonomy" id="2555898"/>
    <lineage>
        <taxon>Bacteria</taxon>
        <taxon>Pseudomonadati</taxon>
        <taxon>Pseudomonadota</taxon>
        <taxon>Alphaproteobacteria</taxon>
        <taxon>Sphingomonadales</taxon>
        <taxon>Sphingomonadaceae</taxon>
        <taxon>Sphingomonas</taxon>
    </lineage>
</organism>
<keyword evidence="3 5" id="KW-0238">DNA-binding</keyword>
<sequence>MTTQFPRPISPLRQRMLEDMAMRGLREGTQRDYIRFVRSFAAFLGRPPDTATAEDVRRFQVHQAESGAQAPTVNSAVSALRFFFSVTLDRPDLARRLVLTRYARKLPTVLSVEEVGRLLEAAPGLKYRAALGTVYGAGLRVSEVATLKVDDIDSTRMLIRVEQGKGRKDRNAMLSPQLLALLRLWWREGRRRSVLLPHGWLFPGRSYTDPLSTRQLNRAVHEAAEAAGIRKRVTPHTLRHSFATHLLDQDVDIRVIQVLLGHSKLDTTALYAKVATRTIRSVTGPLERLAAVMEGREPAG</sequence>
<reference evidence="8 9" key="1">
    <citation type="submission" date="2019-03" db="EMBL/GenBank/DDBJ databases">
        <title>Genome sequence of Sphingomonas sp. 17J27-24.</title>
        <authorList>
            <person name="Kim M."/>
            <person name="Maeng S."/>
            <person name="Sathiyaraj S."/>
        </authorList>
    </citation>
    <scope>NUCLEOTIDE SEQUENCE [LARGE SCALE GENOMIC DNA]</scope>
    <source>
        <strain evidence="8 9">17J27-24</strain>
    </source>
</reference>
<dbReference type="GO" id="GO:0003677">
    <property type="term" value="F:DNA binding"/>
    <property type="evidence" value="ECO:0007669"/>
    <property type="project" value="UniProtKB-UniRule"/>
</dbReference>
<dbReference type="InterPro" id="IPR013762">
    <property type="entry name" value="Integrase-like_cat_sf"/>
</dbReference>
<dbReference type="RefSeq" id="WP_135085236.1">
    <property type="nucleotide sequence ID" value="NZ_SPDV01000011.1"/>
</dbReference>
<dbReference type="SUPFAM" id="SSF56349">
    <property type="entry name" value="DNA breaking-rejoining enzymes"/>
    <property type="match status" value="1"/>
</dbReference>
<evidence type="ECO:0000259" key="7">
    <source>
        <dbReference type="PROSITE" id="PS51900"/>
    </source>
</evidence>
<dbReference type="InterPro" id="IPR004107">
    <property type="entry name" value="Integrase_SAM-like_N"/>
</dbReference>
<comment type="caution">
    <text evidence="8">The sequence shown here is derived from an EMBL/GenBank/DDBJ whole genome shotgun (WGS) entry which is preliminary data.</text>
</comment>
<dbReference type="GO" id="GO:0006310">
    <property type="term" value="P:DNA recombination"/>
    <property type="evidence" value="ECO:0007669"/>
    <property type="project" value="UniProtKB-KW"/>
</dbReference>
<dbReference type="OrthoDB" id="9801717at2"/>
<gene>
    <name evidence="8" type="ORF">E2493_07280</name>
</gene>
<keyword evidence="4" id="KW-0233">DNA recombination</keyword>
<dbReference type="EMBL" id="SPDV01000011">
    <property type="protein sequence ID" value="TFI58861.1"/>
    <property type="molecule type" value="Genomic_DNA"/>
</dbReference>
<keyword evidence="2" id="KW-0229">DNA integration</keyword>
<dbReference type="Pfam" id="PF00589">
    <property type="entry name" value="Phage_integrase"/>
    <property type="match status" value="1"/>
</dbReference>
<evidence type="ECO:0000256" key="3">
    <source>
        <dbReference type="ARBA" id="ARBA00023125"/>
    </source>
</evidence>
<dbReference type="GO" id="GO:0015074">
    <property type="term" value="P:DNA integration"/>
    <property type="evidence" value="ECO:0007669"/>
    <property type="project" value="UniProtKB-KW"/>
</dbReference>
<dbReference type="InterPro" id="IPR010998">
    <property type="entry name" value="Integrase_recombinase_N"/>
</dbReference>
<evidence type="ECO:0000259" key="6">
    <source>
        <dbReference type="PROSITE" id="PS51898"/>
    </source>
</evidence>
<dbReference type="PANTHER" id="PTHR30349:SF64">
    <property type="entry name" value="PROPHAGE INTEGRASE INTD-RELATED"/>
    <property type="match status" value="1"/>
</dbReference>
<evidence type="ECO:0000256" key="2">
    <source>
        <dbReference type="ARBA" id="ARBA00022908"/>
    </source>
</evidence>
<dbReference type="Proteomes" id="UP000298213">
    <property type="component" value="Unassembled WGS sequence"/>
</dbReference>
<dbReference type="InterPro" id="IPR002104">
    <property type="entry name" value="Integrase_catalytic"/>
</dbReference>
<evidence type="ECO:0000313" key="8">
    <source>
        <dbReference type="EMBL" id="TFI58861.1"/>
    </source>
</evidence>
<evidence type="ECO:0000313" key="9">
    <source>
        <dbReference type="Proteomes" id="UP000298213"/>
    </source>
</evidence>
<feature type="domain" description="Tyr recombinase" evidence="6">
    <location>
        <begin position="105"/>
        <end position="284"/>
    </location>
</feature>
<proteinExistence type="inferred from homology"/>